<dbReference type="SMART" id="SM00033">
    <property type="entry name" value="CH"/>
    <property type="match status" value="1"/>
</dbReference>
<keyword evidence="13" id="KW-0206">Cytoskeleton</keyword>
<dbReference type="GO" id="GO:0005198">
    <property type="term" value="F:structural molecule activity"/>
    <property type="evidence" value="ECO:0007669"/>
    <property type="project" value="TreeGrafter"/>
</dbReference>
<gene>
    <name evidence="21" type="ORF">EB796_009631</name>
</gene>
<protein>
    <recommendedName>
        <fullName evidence="23">DST</fullName>
    </recommendedName>
</protein>
<dbReference type="GO" id="GO:0005882">
    <property type="term" value="C:intermediate filament"/>
    <property type="evidence" value="ECO:0007669"/>
    <property type="project" value="TreeGrafter"/>
</dbReference>
<feature type="region of interest" description="Disordered" evidence="18">
    <location>
        <begin position="1939"/>
        <end position="2035"/>
    </location>
</feature>
<feature type="region of interest" description="Disordered" evidence="18">
    <location>
        <begin position="1755"/>
        <end position="1894"/>
    </location>
</feature>
<dbReference type="GO" id="GO:0045104">
    <property type="term" value="P:intermediate filament cytoskeleton organization"/>
    <property type="evidence" value="ECO:0007669"/>
    <property type="project" value="InterPro"/>
</dbReference>
<dbReference type="InterPro" id="IPR001452">
    <property type="entry name" value="SH3_domain"/>
</dbReference>
<feature type="compositionally biased region" description="Polar residues" evidence="18">
    <location>
        <begin position="2059"/>
        <end position="2074"/>
    </location>
</feature>
<keyword evidence="11" id="KW-0472">Membrane</keyword>
<dbReference type="PANTHER" id="PTHR23169">
    <property type="entry name" value="ENVOPLAKIN"/>
    <property type="match status" value="1"/>
</dbReference>
<dbReference type="Gene3D" id="2.30.30.40">
    <property type="entry name" value="SH3 Domains"/>
    <property type="match status" value="1"/>
</dbReference>
<evidence type="ECO:0000256" key="11">
    <source>
        <dbReference type="ARBA" id="ARBA00023136"/>
    </source>
</evidence>
<evidence type="ECO:0000256" key="16">
    <source>
        <dbReference type="ARBA" id="ARBA00060498"/>
    </source>
</evidence>
<dbReference type="InterPro" id="IPR049538">
    <property type="entry name" value="PCN-like_spectrin-like_rpt"/>
</dbReference>
<evidence type="ECO:0000256" key="6">
    <source>
        <dbReference type="ARBA" id="ARBA00022658"/>
    </source>
</evidence>
<evidence type="ECO:0000256" key="9">
    <source>
        <dbReference type="ARBA" id="ARBA00022989"/>
    </source>
</evidence>
<feature type="region of interest" description="Disordered" evidence="18">
    <location>
        <begin position="2047"/>
        <end position="2090"/>
    </location>
</feature>
<feature type="compositionally biased region" description="Polar residues" evidence="18">
    <location>
        <begin position="2556"/>
        <end position="2565"/>
    </location>
</feature>
<feature type="region of interest" description="Disordered" evidence="18">
    <location>
        <begin position="2302"/>
        <end position="2322"/>
    </location>
</feature>
<feature type="compositionally biased region" description="Pro residues" evidence="18">
    <location>
        <begin position="1768"/>
        <end position="1795"/>
    </location>
</feature>
<dbReference type="InterPro" id="IPR036872">
    <property type="entry name" value="CH_dom_sf"/>
</dbReference>
<dbReference type="InterPro" id="IPR035915">
    <property type="entry name" value="Plakin_repeat_sf"/>
</dbReference>
<evidence type="ECO:0000256" key="14">
    <source>
        <dbReference type="ARBA" id="ARBA00023242"/>
    </source>
</evidence>
<dbReference type="GO" id="GO:0042060">
    <property type="term" value="P:wound healing"/>
    <property type="evidence" value="ECO:0007669"/>
    <property type="project" value="TreeGrafter"/>
</dbReference>
<evidence type="ECO:0000256" key="4">
    <source>
        <dbReference type="ARBA" id="ARBA00022490"/>
    </source>
</evidence>
<evidence type="ECO:0000256" key="2">
    <source>
        <dbReference type="ARBA" id="ARBA00004528"/>
    </source>
</evidence>
<dbReference type="CDD" id="cd00176">
    <property type="entry name" value="SPEC"/>
    <property type="match status" value="1"/>
</dbReference>
<dbReference type="EMBL" id="VXIV02001537">
    <property type="protein sequence ID" value="KAF6032065.1"/>
    <property type="molecule type" value="Genomic_DNA"/>
</dbReference>
<evidence type="ECO:0000256" key="10">
    <source>
        <dbReference type="ARBA" id="ARBA00023054"/>
    </source>
</evidence>
<dbReference type="PANTHER" id="PTHR23169:SF23">
    <property type="entry name" value="SHORT STOP, ISOFORM H"/>
    <property type="match status" value="1"/>
</dbReference>
<feature type="region of interest" description="Disordered" evidence="18">
    <location>
        <begin position="2159"/>
        <end position="2277"/>
    </location>
</feature>
<evidence type="ECO:0000256" key="3">
    <source>
        <dbReference type="ARBA" id="ARBA00022443"/>
    </source>
</evidence>
<dbReference type="GO" id="GO:0005085">
    <property type="term" value="F:guanyl-nucleotide exchange factor activity"/>
    <property type="evidence" value="ECO:0007669"/>
    <property type="project" value="UniProtKB-KW"/>
</dbReference>
<keyword evidence="9" id="KW-1133">Transmembrane helix</keyword>
<feature type="compositionally biased region" description="Basic and acidic residues" evidence="18">
    <location>
        <begin position="2250"/>
        <end position="2275"/>
    </location>
</feature>
<feature type="compositionally biased region" description="Polar residues" evidence="18">
    <location>
        <begin position="2167"/>
        <end position="2182"/>
    </location>
</feature>
<dbReference type="SMART" id="SM00150">
    <property type="entry name" value="SPEC"/>
    <property type="match status" value="5"/>
</dbReference>
<dbReference type="InterPro" id="IPR036028">
    <property type="entry name" value="SH3-like_dom_sf"/>
</dbReference>
<dbReference type="Gene3D" id="3.90.1290.10">
    <property type="entry name" value="Plakin repeat"/>
    <property type="match status" value="4"/>
</dbReference>
<dbReference type="InterPro" id="IPR001715">
    <property type="entry name" value="CH_dom"/>
</dbReference>
<dbReference type="Pfam" id="PF00307">
    <property type="entry name" value="CH"/>
    <property type="match status" value="1"/>
</dbReference>
<feature type="compositionally biased region" description="Polar residues" evidence="18">
    <location>
        <begin position="1755"/>
        <end position="1764"/>
    </location>
</feature>
<evidence type="ECO:0008006" key="23">
    <source>
        <dbReference type="Google" id="ProtNLM"/>
    </source>
</evidence>
<feature type="domain" description="Calponin-homology (CH)" evidence="20">
    <location>
        <begin position="59"/>
        <end position="163"/>
    </location>
</feature>
<feature type="compositionally biased region" description="Polar residues" evidence="18">
    <location>
        <begin position="2189"/>
        <end position="2201"/>
    </location>
</feature>
<reference evidence="21" key="1">
    <citation type="submission" date="2020-06" db="EMBL/GenBank/DDBJ databases">
        <title>Draft genome of Bugula neritina, a colonial animal packing powerful symbionts and potential medicines.</title>
        <authorList>
            <person name="Rayko M."/>
        </authorList>
    </citation>
    <scope>NUCLEOTIDE SEQUENCE [LARGE SCALE GENOMIC DNA]</scope>
    <source>
        <strain evidence="21">Kwan_BN1</strain>
    </source>
</reference>
<dbReference type="PROSITE" id="PS50002">
    <property type="entry name" value="SH3"/>
    <property type="match status" value="1"/>
</dbReference>
<feature type="compositionally biased region" description="Polar residues" evidence="18">
    <location>
        <begin position="1883"/>
        <end position="1892"/>
    </location>
</feature>
<evidence type="ECO:0000259" key="19">
    <source>
        <dbReference type="PROSITE" id="PS50002"/>
    </source>
</evidence>
<feature type="domain" description="SH3" evidence="19">
    <location>
        <begin position="794"/>
        <end position="851"/>
    </location>
</feature>
<evidence type="ECO:0000256" key="15">
    <source>
        <dbReference type="ARBA" id="ARBA00060457"/>
    </source>
</evidence>
<feature type="region of interest" description="Disordered" evidence="18">
    <location>
        <begin position="416"/>
        <end position="446"/>
    </location>
</feature>
<keyword evidence="7" id="KW-0812">Transmembrane</keyword>
<evidence type="ECO:0000313" key="22">
    <source>
        <dbReference type="Proteomes" id="UP000593567"/>
    </source>
</evidence>
<dbReference type="GO" id="GO:0003779">
    <property type="term" value="F:actin binding"/>
    <property type="evidence" value="ECO:0007669"/>
    <property type="project" value="UniProtKB-KW"/>
</dbReference>
<keyword evidence="14" id="KW-0539">Nucleus</keyword>
<dbReference type="SUPFAM" id="SSF50044">
    <property type="entry name" value="SH3-domain"/>
    <property type="match status" value="1"/>
</dbReference>
<feature type="region of interest" description="Disordered" evidence="18">
    <location>
        <begin position="1346"/>
        <end position="1374"/>
    </location>
</feature>
<dbReference type="Proteomes" id="UP000593567">
    <property type="component" value="Unassembled WGS sequence"/>
</dbReference>
<feature type="compositionally biased region" description="Low complexity" evidence="18">
    <location>
        <begin position="428"/>
        <end position="446"/>
    </location>
</feature>
<feature type="compositionally biased region" description="Polar residues" evidence="18">
    <location>
        <begin position="1952"/>
        <end position="1961"/>
    </location>
</feature>
<feature type="region of interest" description="Disordered" evidence="18">
    <location>
        <begin position="2556"/>
        <end position="2657"/>
    </location>
</feature>
<keyword evidence="5" id="KW-0597">Phosphoprotein</keyword>
<feature type="compositionally biased region" description="Low complexity" evidence="18">
    <location>
        <begin position="2213"/>
        <end position="2238"/>
    </location>
</feature>
<dbReference type="SUPFAM" id="SSF75399">
    <property type="entry name" value="Plakin repeat"/>
    <property type="match status" value="3"/>
</dbReference>
<dbReference type="Gene3D" id="1.10.418.10">
    <property type="entry name" value="Calponin-like domain"/>
    <property type="match status" value="1"/>
</dbReference>
<keyword evidence="3 17" id="KW-0728">SH3 domain</keyword>
<dbReference type="FunFam" id="1.10.418.10:FF:000099">
    <property type="entry name" value="Nuclear anchorage protein 1"/>
    <property type="match status" value="1"/>
</dbReference>
<dbReference type="Gene3D" id="1.20.58.60">
    <property type="match status" value="5"/>
</dbReference>
<comment type="caution">
    <text evidence="21">The sequence shown here is derived from an EMBL/GenBank/DDBJ whole genome shotgun (WGS) entry which is preliminary data.</text>
</comment>
<proteinExistence type="predicted"/>
<keyword evidence="4" id="KW-0963">Cytoplasm</keyword>
<evidence type="ECO:0000256" key="1">
    <source>
        <dbReference type="ARBA" id="ARBA00004245"/>
    </source>
</evidence>
<dbReference type="SUPFAM" id="SSF46966">
    <property type="entry name" value="Spectrin repeat"/>
    <property type="match status" value="4"/>
</dbReference>
<evidence type="ECO:0000256" key="12">
    <source>
        <dbReference type="ARBA" id="ARBA00023203"/>
    </source>
</evidence>
<feature type="compositionally biased region" description="Pro residues" evidence="18">
    <location>
        <begin position="1803"/>
        <end position="1829"/>
    </location>
</feature>
<keyword evidence="10" id="KW-0175">Coiled coil</keyword>
<evidence type="ECO:0000259" key="20">
    <source>
        <dbReference type="PROSITE" id="PS50021"/>
    </source>
</evidence>
<accession>A0A7J7K1M9</accession>
<dbReference type="GO" id="GO:0031965">
    <property type="term" value="C:nuclear membrane"/>
    <property type="evidence" value="ECO:0007669"/>
    <property type="project" value="UniProtKB-SubCell"/>
</dbReference>
<evidence type="ECO:0000313" key="21">
    <source>
        <dbReference type="EMBL" id="KAF6032065.1"/>
    </source>
</evidence>
<feature type="compositionally biased region" description="Polar residues" evidence="18">
    <location>
        <begin position="2624"/>
        <end position="2638"/>
    </location>
</feature>
<organism evidence="21 22">
    <name type="scientific">Bugula neritina</name>
    <name type="common">Brown bryozoan</name>
    <name type="synonym">Sertularia neritina</name>
    <dbReference type="NCBI Taxonomy" id="10212"/>
    <lineage>
        <taxon>Eukaryota</taxon>
        <taxon>Metazoa</taxon>
        <taxon>Spiralia</taxon>
        <taxon>Lophotrochozoa</taxon>
        <taxon>Bryozoa</taxon>
        <taxon>Gymnolaemata</taxon>
        <taxon>Cheilostomatida</taxon>
        <taxon>Flustrina</taxon>
        <taxon>Buguloidea</taxon>
        <taxon>Bugulidae</taxon>
        <taxon>Bugula</taxon>
    </lineage>
</organism>
<keyword evidence="22" id="KW-1185">Reference proteome</keyword>
<dbReference type="OrthoDB" id="2250192at2759"/>
<dbReference type="Pfam" id="PF21020">
    <property type="entry name" value="Spectrin_4"/>
    <property type="match status" value="1"/>
</dbReference>
<sequence>MAASASSSMYKIEKKDKRLFVNAGASLRGLFTRRSKRSKKKSVDEGQVTDVVLPGQHERSVRQSLLQWSQQTVSGYPIKVTDFSRCWRDGKAFLYVIHRNRPELVNMRLVASNTPQENLELAFSTAEKELGVTRLLDPEDMLVEQPDEKSVITYVASLYNVFPLPSPSRPVRDNDLALKTSEYEDLAKPLLLWLKEQTSHCVTGEFSPTLVEVKSDLTEFQKFRSEDIPAKLANKRRLEILFYEIEHLKSSPNMIGQFPLDEQIHIDSLTQLWDKFASVVNDREQALLAEVARLQRLQKLAEKVHKDTKRCEGYLSDVEQRLNEELSRYETIHPLDAKNNCEALQEILSKIDTHIQTELTDVQNLKDGKYHQADSMYKRVLSVHQRLEELTNKLQTELMPKIRAVGPAEIRLSTSASGGSLISPHARSSSGSSTPQSAAVPSSLSPSLRQTTGIFAASYGSAYDTSSPSSPNSNTYSSSTSLVINRVPVNGTPLSHNLSVSTSTSGTELLKECIEWVENRRKLLDLSALELTSVDKLEKTVNRLRADHESVKSFKLRVDACHEARSRLPSDEMQAFTQWLSRIDEAYASILGISGRQLKECEMLLEFVRDSSYELKWLNEKEEEELTRNWNATTMSAEVITEHFQVFLWKRKRLMEDLQSHEKQFNDVQDRGEEIVKQRSIGSSMCQSYLAAMQERWGWLLQILSCIDVHLKNAQAHSQFLAEADECSKWLSEQTKVLNTKFDKPNINIEEGDLLMKQMQEIQNALGHYELVLKSLTEQQSSITPLKMRNQAQKHPVPVEALCSYTQDEFTMEKGESCILLDKTDPQKWRVRNSRAAAGVVPSICLAFPPPDAECKLQVQKLEEQFQIFLELLKDRQLKLKLDMVTATAQVVKHWDSAKFKSLGPAQREAIMKAVNNDAQRILSEPSNLSEAKLHKLRENLQKCNDHYMKLDKKLRDKESKEPRSAEEQVEETVANLSYTLKSLDDSINERLTEPIARDLETLHKQSLQYKDINESLSQSLADLEDLKQTTPSLSQSYSSSNNPLVAKHQHLSNMSSTYQQRLQSTQDLLERLDYCSQKVSDIEGQMAPLETVTTDVNKLMEVAEHIQVIKAELAECKEPMIRLGENCQLLRTVVERGRPDSHTHPDIDKLNRDVSDVLNRWQHLTEDANTKQKNVEKSLEILTLYSNREEGSGDAAVTNGHTDPSPREQYASLQERGSTLNRLTKSGQSSRSIKVEEFTGISHKMSATEWRREDESQLSGHSEYRQQLGGAVKLLFSFNMVLLVCNFKVIDMGAKCSYKPLNNRPSDTEMEAASSVESLPKSYSGGALKLLDGLDELASLLGTDISKPRPRKSTSVAEESGGQIIRTEKLSPTPSNRLGELFSDALSSGRLSTITGNYQDGKNTTYKLADALDKDIINADSVVFVHPDTQEVDDILQAISQGYIQKTGHYLDRHSGKRLKLKECLERNIIVARDIIRRGSSATTDVKDVVVPPLNLEGSQVVEVLDPSSQTWIHVSMAIDKGIYDVYSEKYFNPKTGELLATGEAVARGLVKLGVMMQDSSMDSNDTDKLLDGHITGLKGLDINYSGVISSDEEADASGDFLFTSSPRKDEPTKVFQTPSFSSIQSIDVLTSGSHAEHVTAGETTPKAGSVSEIHQLDYKKTTPTVELESLGSNSSFVMTQSITTYEVAPSTQNVQSFSNQSSHLLSMIGHGHGETKSAAVAMSADQQSVLDDSGSTLLTATISDVTLNLSHVSSADTTQEEATLSLPPPSNELPPPSTELPPPSTELPPPSTELPPSSNELPPPSTELPPPSTELPPPSTELPPPSTELPQPSTELPPPITELPPPINNFSLPSSESPLPTFELSPQSFKPSLSEHPPLPKSTSSEQIASDDNLVDLNANQFSTASYQSSILDETDSVLFAPEVTVDVTKMEDFVPVSRSEATKTDNVDSSKPSYTATYSEGMEANRGSEDGHKQEVEASRSLKLQESFANTLNSEDSKPRRTSSTLSDDVFVNSRTAKAPETGKITSKMSPDIVSSLNKHLETRRSSIKASEAGTPKSTSRVVSYKSNMESKSSKSRQDPESSPSLRQLSQQLVEAVMQRANVPRYCVILKQTLGDQKKFYQSNLRQLSQQLAVEAVMQRAAFHGGMKPSERLANWREKEKKAQSQSSEGHLLRRTQSLRVPKKSATATIDTNFTSKPGNIKPAPTNYKTSAATTGSTSSTVTNTTPTSHHSTSAKPETLESSYHSEGSDTNKKVESMARESIRESKDKRGDQSNQLLARVDAALETAGCDVELTSTQTSTTHLLEKTDRQKPPSPKQAESIIGKRLEQFQPRDVKPQPLSLESCHNPPPLTVIDAVKIGLLNPHTGRFSPSQDQESCTITEAISQKYLDGDTTLVQDPNTHRMHTLTEALSIHLLNPANGDVLDKETGHMMMTFYGALLCGVYRTVFDIIKKGVVHPDNGRLVPVNEAIKSSLLGHGSCLVYDTDSMKQVSFDEAVASGTIDPLSATYTDKLTAASLTCEEACSNGLIQPSGCEVCVDFSLNECVETLYSSPTASRASNMSDDMRSPAVSPLPPKSQLSPQVGAMNSSFGGKHSGNHPPAKGTVQAKFSAKESTKATVLPASSPSPMDTKTFRQTRPLQLPARPLLPHPQHLN</sequence>
<dbReference type="InterPro" id="IPR041615">
    <property type="entry name" value="Desmoplakin_SH3"/>
</dbReference>
<keyword evidence="6" id="KW-0344">Guanine-nucleotide releasing factor</keyword>
<dbReference type="InterPro" id="IPR018159">
    <property type="entry name" value="Spectrin/alpha-actinin"/>
</dbReference>
<dbReference type="Pfam" id="PF17902">
    <property type="entry name" value="SH3_10"/>
    <property type="match status" value="1"/>
</dbReference>
<evidence type="ECO:0000256" key="18">
    <source>
        <dbReference type="SAM" id="MobiDB-lite"/>
    </source>
</evidence>
<feature type="compositionally biased region" description="Low complexity" evidence="18">
    <location>
        <begin position="2640"/>
        <end position="2657"/>
    </location>
</feature>
<feature type="compositionally biased region" description="Pro residues" evidence="18">
    <location>
        <begin position="1837"/>
        <end position="1849"/>
    </location>
</feature>
<evidence type="ECO:0000256" key="13">
    <source>
        <dbReference type="ARBA" id="ARBA00023212"/>
    </source>
</evidence>
<dbReference type="GO" id="GO:0005737">
    <property type="term" value="C:cytoplasm"/>
    <property type="evidence" value="ECO:0007669"/>
    <property type="project" value="UniProtKB-ARBA"/>
</dbReference>
<dbReference type="PROSITE" id="PS50021">
    <property type="entry name" value="CH"/>
    <property type="match status" value="1"/>
</dbReference>
<evidence type="ECO:0000256" key="7">
    <source>
        <dbReference type="ARBA" id="ARBA00022692"/>
    </source>
</evidence>
<evidence type="ECO:0000256" key="17">
    <source>
        <dbReference type="PROSITE-ProRule" id="PRU00192"/>
    </source>
</evidence>
<dbReference type="SUPFAM" id="SSF47576">
    <property type="entry name" value="Calponin-homology domain, CH-domain"/>
    <property type="match status" value="1"/>
</dbReference>
<name>A0A7J7K1M9_BUGNE</name>
<keyword evidence="8" id="KW-0677">Repeat</keyword>
<evidence type="ECO:0000256" key="5">
    <source>
        <dbReference type="ARBA" id="ARBA00022553"/>
    </source>
</evidence>
<comment type="subcellular location">
    <subcellularLocation>
        <location evidence="1">Cytoplasm</location>
        <location evidence="1">Cytoskeleton</location>
    </subcellularLocation>
    <subcellularLocation>
        <location evidence="15">Endomembrane system</location>
        <topology evidence="15">Single-pass type IV membrane protein</topology>
        <orientation evidence="15">Cytoplasmic side</orientation>
    </subcellularLocation>
    <subcellularLocation>
        <location evidence="2">Nucleus membrane</location>
        <topology evidence="2">Single-pass membrane protein</topology>
        <orientation evidence="2">Cytoplasmic side</orientation>
    </subcellularLocation>
    <subcellularLocation>
        <location evidence="16">Nucleus membrane</location>
        <topology evidence="16">Single-pass type IV membrane protein</topology>
    </subcellularLocation>
</comment>
<evidence type="ECO:0000256" key="8">
    <source>
        <dbReference type="ARBA" id="ARBA00022737"/>
    </source>
</evidence>
<dbReference type="InterPro" id="IPR043197">
    <property type="entry name" value="Plakin"/>
</dbReference>
<feature type="compositionally biased region" description="Basic and acidic residues" evidence="18">
    <location>
        <begin position="1969"/>
        <end position="1983"/>
    </location>
</feature>
<feature type="compositionally biased region" description="Polar residues" evidence="18">
    <location>
        <begin position="1985"/>
        <end position="1997"/>
    </location>
</feature>
<feature type="compositionally biased region" description="Polar residues" evidence="18">
    <location>
        <begin position="1852"/>
        <end position="1873"/>
    </location>
</feature>
<keyword evidence="12" id="KW-0009">Actin-binding</keyword>